<dbReference type="AlphaFoldDB" id="A0A6H5HAW9"/>
<feature type="non-terminal residue" evidence="2">
    <location>
        <position position="670"/>
    </location>
</feature>
<evidence type="ECO:0000313" key="2">
    <source>
        <dbReference type="EMBL" id="CAB0013848.1"/>
    </source>
</evidence>
<dbReference type="OrthoDB" id="6623548at2759"/>
<dbReference type="Pfam" id="PF00078">
    <property type="entry name" value="RVT_1"/>
    <property type="match status" value="1"/>
</dbReference>
<sequence>MGGGVKIGGTQLKVLAYADDIVLMAANPAALQLMIRDLSAFCRKWGMLINLSKSKAMVFKKGGRPARAEQWYLDGQRIENVSHYKYLGVNLASSLSWNLHLSEKLGAVASTVGLLWAPLLGDKAISLKAKMKVFDAAIASIICYAAQVWGYLWHEKVNRAQILCLRRIFGLNLNAPHYLLYLETGRRPLCLRAWELHGGYILKTLALPATRLPYMVSKEVMVASLGWAAEWRSLAESLQVDLAWSADPSGLRDSWKRLTEARGREFDQELRRRVERSTFHAHYRKLIQWGSVPSYLEAASLQAIRWCLKARTGLLWLNFVPSRSPDRQKCALCNSGLKEDVCHFLGSCMVLSEFRLRWFGVRQWSEEETIEILRSPIPRYPHSSKSTPDSPRLQGQVEPPILSQRSAVHWSLKKKRFILMRKYQFRDFSDATKTFLDSLPQVGATIGEDEEVTELLFVSKSREGKWEEQGDIWNVWGNTVRRISPLDSSPTRTGCQPTERHEYLNMPNVTTRTERFSLFQMPYGSCGLLDRYQDRTVTRLGQSMEVPIVTVLKSRIGPELQKKLLLVHIYSELPLCLIDRYDINMIKYQFYTQGLILTAPGTNSLTKRRFINKRLRTVGKACLDLTLSSATGIVVNGSIVIVLKSRIGTEHQKKLFLIHIYSESLPEQVS</sequence>
<name>A0A6H5HAW9_9HEMI</name>
<dbReference type="PANTHER" id="PTHR47027:SF20">
    <property type="entry name" value="REVERSE TRANSCRIPTASE-LIKE PROTEIN WITH RNA-DIRECTED DNA POLYMERASE DOMAIN"/>
    <property type="match status" value="1"/>
</dbReference>
<dbReference type="InterPro" id="IPR000477">
    <property type="entry name" value="RT_dom"/>
</dbReference>
<evidence type="ECO:0000313" key="3">
    <source>
        <dbReference type="Proteomes" id="UP000479000"/>
    </source>
</evidence>
<feature type="domain" description="Reverse transcriptase" evidence="1">
    <location>
        <begin position="1"/>
        <end position="91"/>
    </location>
</feature>
<accession>A0A6H5HAW9</accession>
<keyword evidence="3" id="KW-1185">Reference proteome</keyword>
<proteinExistence type="predicted"/>
<gene>
    <name evidence="2" type="ORF">NTEN_LOCUS18399</name>
</gene>
<dbReference type="PROSITE" id="PS50878">
    <property type="entry name" value="RT_POL"/>
    <property type="match status" value="1"/>
</dbReference>
<evidence type="ECO:0000259" key="1">
    <source>
        <dbReference type="PROSITE" id="PS50878"/>
    </source>
</evidence>
<dbReference type="PANTHER" id="PTHR47027">
    <property type="entry name" value="REVERSE TRANSCRIPTASE DOMAIN-CONTAINING PROTEIN"/>
    <property type="match status" value="1"/>
</dbReference>
<organism evidence="2 3">
    <name type="scientific">Nesidiocoris tenuis</name>
    <dbReference type="NCBI Taxonomy" id="355587"/>
    <lineage>
        <taxon>Eukaryota</taxon>
        <taxon>Metazoa</taxon>
        <taxon>Ecdysozoa</taxon>
        <taxon>Arthropoda</taxon>
        <taxon>Hexapoda</taxon>
        <taxon>Insecta</taxon>
        <taxon>Pterygota</taxon>
        <taxon>Neoptera</taxon>
        <taxon>Paraneoptera</taxon>
        <taxon>Hemiptera</taxon>
        <taxon>Heteroptera</taxon>
        <taxon>Panheteroptera</taxon>
        <taxon>Cimicomorpha</taxon>
        <taxon>Miridae</taxon>
        <taxon>Dicyphina</taxon>
        <taxon>Nesidiocoris</taxon>
    </lineage>
</organism>
<reference evidence="2 3" key="1">
    <citation type="submission" date="2020-02" db="EMBL/GenBank/DDBJ databases">
        <authorList>
            <person name="Ferguson B K."/>
        </authorList>
    </citation>
    <scope>NUCLEOTIDE SEQUENCE [LARGE SCALE GENOMIC DNA]</scope>
</reference>
<dbReference type="Proteomes" id="UP000479000">
    <property type="component" value="Unassembled WGS sequence"/>
</dbReference>
<protein>
    <recommendedName>
        <fullName evidence="1">Reverse transcriptase domain-containing protein</fullName>
    </recommendedName>
</protein>
<dbReference type="EMBL" id="CADCXU010027026">
    <property type="protein sequence ID" value="CAB0013848.1"/>
    <property type="molecule type" value="Genomic_DNA"/>
</dbReference>